<dbReference type="Ensembl" id="ENSDLAT00005013754.2">
    <property type="protein sequence ID" value="ENSDLAP00005012590.2"/>
    <property type="gene ID" value="ENSDLAG00005003602.2"/>
</dbReference>
<dbReference type="SUPFAM" id="SSF52540">
    <property type="entry name" value="P-loop containing nucleoside triphosphate hydrolases"/>
    <property type="match status" value="1"/>
</dbReference>
<keyword evidence="12" id="KW-1185">Reference proteome</keyword>
<proteinExistence type="inferred from homology"/>
<dbReference type="GO" id="GO:0016887">
    <property type="term" value="F:ATP hydrolysis activity"/>
    <property type="evidence" value="ECO:0007669"/>
    <property type="project" value="InterPro"/>
</dbReference>
<dbReference type="Gene3D" id="3.40.50.300">
    <property type="entry name" value="P-loop containing nucleotide triphosphate hydrolases"/>
    <property type="match status" value="1"/>
</dbReference>
<dbReference type="SMART" id="SM00382">
    <property type="entry name" value="AAA"/>
    <property type="match status" value="1"/>
</dbReference>
<evidence type="ECO:0000256" key="2">
    <source>
        <dbReference type="ARBA" id="ARBA00005814"/>
    </source>
</evidence>
<organism evidence="11 12">
    <name type="scientific">Dicentrarchus labrax</name>
    <name type="common">European seabass</name>
    <name type="synonym">Morone labrax</name>
    <dbReference type="NCBI Taxonomy" id="13489"/>
    <lineage>
        <taxon>Eukaryota</taxon>
        <taxon>Metazoa</taxon>
        <taxon>Chordata</taxon>
        <taxon>Craniata</taxon>
        <taxon>Vertebrata</taxon>
        <taxon>Euteleostomi</taxon>
        <taxon>Actinopterygii</taxon>
        <taxon>Neopterygii</taxon>
        <taxon>Teleostei</taxon>
        <taxon>Neoteleostei</taxon>
        <taxon>Acanthomorphata</taxon>
        <taxon>Eupercaria</taxon>
        <taxon>Moronidae</taxon>
        <taxon>Dicentrarchus</taxon>
    </lineage>
</organism>
<evidence type="ECO:0000313" key="11">
    <source>
        <dbReference type="Ensembl" id="ENSDLAP00005012590.2"/>
    </source>
</evidence>
<dbReference type="InterPro" id="IPR050352">
    <property type="entry name" value="ABCG_transporters"/>
</dbReference>
<dbReference type="InterPro" id="IPR043926">
    <property type="entry name" value="ABCG_dom"/>
</dbReference>
<dbReference type="FunFam" id="3.40.50.300:FF:000622">
    <property type="entry name" value="ATP-binding cassette sub-family G member 2"/>
    <property type="match status" value="1"/>
</dbReference>
<sequence length="519" mass="57333">MKPGLNAIMGATGSGKSSFLDVLAARKDPAGLSGEVLIDGAPQPANFKCLSGYVVQDDVVMGTLTVRENFSFSAALRLPTSVTQEEKDQKVNKLIQELGLGRVADSKVGTQLIRGISGGERKRTNIGMELIIDPSVLFLDEPTTGLDASTANSVLLLLKRMANNGRTIILSIHQPRYSIYRLFDSLTLLVNGKQVYHGPAPKALEYFSDIGYTCEPHNNPADFFLDIINGDSTAVALNSLDSKGVNVWPTTTTTPSRTITYNTSFLTQFRWVLKRTFRNLMLNPQTSIAQVGTSSRFGALFFIVVNQCFSSLSSAELFISERKLFIHEYISGYYRVSVYFLSKILSDIITLRTIPAIVFSCVAYFMIGLKPTAEAFFLFMFSVTLVAYTATSMALAISADQTVVAIANIFMTIACVFMMIFAGLLVNLPSIVSWLAWLKYLSIPRYGLAALQVNEFSGLNFCQGNLCIVSSCTGEEFLEEQGVDYSTWGFWQNHVALSVMTFCFLTIAYLKLRFIRKFT</sequence>
<dbReference type="Pfam" id="PF19055">
    <property type="entry name" value="ABC2_membrane_7"/>
    <property type="match status" value="1"/>
</dbReference>
<evidence type="ECO:0000256" key="8">
    <source>
        <dbReference type="ARBA" id="ARBA00023136"/>
    </source>
</evidence>
<dbReference type="GeneTree" id="ENSGT00940000166038"/>
<evidence type="ECO:0000256" key="4">
    <source>
        <dbReference type="ARBA" id="ARBA00022692"/>
    </source>
</evidence>
<feature type="transmembrane region" description="Helical" evidence="9">
    <location>
        <begin position="490"/>
        <end position="510"/>
    </location>
</feature>
<dbReference type="InterPro" id="IPR013525">
    <property type="entry name" value="ABC2_TM"/>
</dbReference>
<evidence type="ECO:0000256" key="7">
    <source>
        <dbReference type="ARBA" id="ARBA00022989"/>
    </source>
</evidence>
<evidence type="ECO:0000256" key="6">
    <source>
        <dbReference type="ARBA" id="ARBA00022840"/>
    </source>
</evidence>
<evidence type="ECO:0000313" key="12">
    <source>
        <dbReference type="Proteomes" id="UP000694389"/>
    </source>
</evidence>
<keyword evidence="7 9" id="KW-1133">Transmembrane helix</keyword>
<dbReference type="PROSITE" id="PS50893">
    <property type="entry name" value="ABC_TRANSPORTER_2"/>
    <property type="match status" value="1"/>
</dbReference>
<dbReference type="GO" id="GO:0140359">
    <property type="term" value="F:ABC-type transporter activity"/>
    <property type="evidence" value="ECO:0007669"/>
    <property type="project" value="InterPro"/>
</dbReference>
<gene>
    <name evidence="11" type="primary">LOC127359608</name>
</gene>
<dbReference type="Proteomes" id="UP000694389">
    <property type="component" value="Unassembled WGS sequence"/>
</dbReference>
<evidence type="ECO:0000256" key="3">
    <source>
        <dbReference type="ARBA" id="ARBA00022448"/>
    </source>
</evidence>
<reference evidence="11" key="2">
    <citation type="submission" date="2025-09" db="UniProtKB">
        <authorList>
            <consortium name="Ensembl"/>
        </authorList>
    </citation>
    <scope>IDENTIFICATION</scope>
</reference>
<dbReference type="PANTHER" id="PTHR48041">
    <property type="entry name" value="ABC TRANSPORTER G FAMILY MEMBER 28"/>
    <property type="match status" value="1"/>
</dbReference>
<evidence type="ECO:0000256" key="1">
    <source>
        <dbReference type="ARBA" id="ARBA00004141"/>
    </source>
</evidence>
<accession>A0A8C4E539</accession>
<dbReference type="Pfam" id="PF00005">
    <property type="entry name" value="ABC_tran"/>
    <property type="match status" value="1"/>
</dbReference>
<comment type="subcellular location">
    <subcellularLocation>
        <location evidence="1">Membrane</location>
        <topology evidence="1">Multi-pass membrane protein</topology>
    </subcellularLocation>
</comment>
<comment type="similarity">
    <text evidence="2">Belongs to the ABC transporter superfamily. ABCG family. Eye pigment precursor importer (TC 3.A.1.204) subfamily.</text>
</comment>
<keyword evidence="4 9" id="KW-0812">Transmembrane</keyword>
<dbReference type="GO" id="GO:0005524">
    <property type="term" value="F:ATP binding"/>
    <property type="evidence" value="ECO:0007669"/>
    <property type="project" value="UniProtKB-KW"/>
</dbReference>
<keyword evidence="6" id="KW-0067">ATP-binding</keyword>
<keyword evidence="5" id="KW-0547">Nucleotide-binding</keyword>
<name>A0A8C4E539_DICLA</name>
<dbReference type="GO" id="GO:0032217">
    <property type="term" value="F:riboflavin transmembrane transporter activity"/>
    <property type="evidence" value="ECO:0007669"/>
    <property type="project" value="TreeGrafter"/>
</dbReference>
<feature type="domain" description="ABC transporter" evidence="10">
    <location>
        <begin position="1"/>
        <end position="216"/>
    </location>
</feature>
<protein>
    <recommendedName>
        <fullName evidence="10">ABC transporter domain-containing protein</fullName>
    </recommendedName>
</protein>
<reference evidence="11" key="1">
    <citation type="submission" date="2025-08" db="UniProtKB">
        <authorList>
            <consortium name="Ensembl"/>
        </authorList>
    </citation>
    <scope>IDENTIFICATION</scope>
</reference>
<dbReference type="CDD" id="cd03213">
    <property type="entry name" value="ABCG_EPDR"/>
    <property type="match status" value="1"/>
</dbReference>
<dbReference type="GO" id="GO:0016324">
    <property type="term" value="C:apical plasma membrane"/>
    <property type="evidence" value="ECO:0007669"/>
    <property type="project" value="UniProtKB-ARBA"/>
</dbReference>
<evidence type="ECO:0000256" key="5">
    <source>
        <dbReference type="ARBA" id="ARBA00022741"/>
    </source>
</evidence>
<dbReference type="Pfam" id="PF01061">
    <property type="entry name" value="ABC2_membrane"/>
    <property type="match status" value="1"/>
</dbReference>
<dbReference type="InterPro" id="IPR003439">
    <property type="entry name" value="ABC_transporter-like_ATP-bd"/>
</dbReference>
<evidence type="ECO:0000256" key="9">
    <source>
        <dbReference type="SAM" id="Phobius"/>
    </source>
</evidence>
<dbReference type="InterPro" id="IPR003593">
    <property type="entry name" value="AAA+_ATPase"/>
</dbReference>
<evidence type="ECO:0000259" key="10">
    <source>
        <dbReference type="PROSITE" id="PS50893"/>
    </source>
</evidence>
<dbReference type="InterPro" id="IPR027417">
    <property type="entry name" value="P-loop_NTPase"/>
</dbReference>
<feature type="transmembrane region" description="Helical" evidence="9">
    <location>
        <begin position="375"/>
        <end position="397"/>
    </location>
</feature>
<dbReference type="PANTHER" id="PTHR48041:SF121">
    <property type="entry name" value="ATP-BINDING CASSETTE SUB-FAMILY G MEMBER 2 ISOFORM X1"/>
    <property type="match status" value="1"/>
</dbReference>
<keyword evidence="3" id="KW-0813">Transport</keyword>
<dbReference type="GO" id="GO:0015562">
    <property type="term" value="F:efflux transmembrane transporter activity"/>
    <property type="evidence" value="ECO:0007669"/>
    <property type="project" value="UniProtKB-ARBA"/>
</dbReference>
<keyword evidence="8 9" id="KW-0472">Membrane</keyword>
<feature type="transmembrane region" description="Helical" evidence="9">
    <location>
        <begin position="409"/>
        <end position="437"/>
    </location>
</feature>
<dbReference type="AlphaFoldDB" id="A0A8C4E539"/>